<feature type="transmembrane region" description="Helical" evidence="3">
    <location>
        <begin position="80"/>
        <end position="104"/>
    </location>
</feature>
<feature type="region of interest" description="Disordered" evidence="2">
    <location>
        <begin position="1"/>
        <end position="65"/>
    </location>
</feature>
<dbReference type="SMART" id="SM00034">
    <property type="entry name" value="CLECT"/>
    <property type="match status" value="1"/>
</dbReference>
<keyword evidence="3" id="KW-0812">Transmembrane</keyword>
<evidence type="ECO:0000256" key="3">
    <source>
        <dbReference type="SAM" id="Phobius"/>
    </source>
</evidence>
<dbReference type="Gene3D" id="3.10.100.10">
    <property type="entry name" value="Mannose-Binding Protein A, subunit A"/>
    <property type="match status" value="1"/>
</dbReference>
<accession>A0AAV1EJ45</accession>
<dbReference type="AlphaFoldDB" id="A0AAV1EJ45"/>
<keyword evidence="3" id="KW-1133">Transmembrane helix</keyword>
<dbReference type="InterPro" id="IPR016186">
    <property type="entry name" value="C-type_lectin-like/link_sf"/>
</dbReference>
<keyword evidence="3" id="KW-0472">Membrane</keyword>
<gene>
    <name evidence="5" type="ORF">XNOV1_A002845</name>
</gene>
<dbReference type="InterPro" id="IPR016187">
    <property type="entry name" value="CTDL_fold"/>
</dbReference>
<dbReference type="SUPFAM" id="SSF56436">
    <property type="entry name" value="C-type lectin-like"/>
    <property type="match status" value="1"/>
</dbReference>
<dbReference type="SUPFAM" id="SSF56935">
    <property type="entry name" value="Porins"/>
    <property type="match status" value="1"/>
</dbReference>
<evidence type="ECO:0000256" key="1">
    <source>
        <dbReference type="SAM" id="Coils"/>
    </source>
</evidence>
<dbReference type="InterPro" id="IPR050111">
    <property type="entry name" value="C-type_lectin/snaclec_domain"/>
</dbReference>
<keyword evidence="1" id="KW-0175">Coiled coil</keyword>
<name>A0AAV1EJ45_XYRNO</name>
<dbReference type="EMBL" id="OY660864">
    <property type="protein sequence ID" value="CAJ1048646.1"/>
    <property type="molecule type" value="Genomic_DNA"/>
</dbReference>
<dbReference type="Pfam" id="PF00059">
    <property type="entry name" value="Lectin_C"/>
    <property type="match status" value="1"/>
</dbReference>
<dbReference type="InterPro" id="IPR001304">
    <property type="entry name" value="C-type_lectin-like"/>
</dbReference>
<feature type="compositionally biased region" description="Basic and acidic residues" evidence="2">
    <location>
        <begin position="1"/>
        <end position="17"/>
    </location>
</feature>
<protein>
    <submittedName>
        <fullName evidence="5">CD209 antigen-like protein E</fullName>
    </submittedName>
</protein>
<evidence type="ECO:0000259" key="4">
    <source>
        <dbReference type="PROSITE" id="PS50041"/>
    </source>
</evidence>
<dbReference type="Proteomes" id="UP001178508">
    <property type="component" value="Chromosome 1"/>
</dbReference>
<evidence type="ECO:0000313" key="6">
    <source>
        <dbReference type="Proteomes" id="UP001178508"/>
    </source>
</evidence>
<feature type="compositionally biased region" description="Basic and acidic residues" evidence="2">
    <location>
        <begin position="54"/>
        <end position="65"/>
    </location>
</feature>
<dbReference type="PANTHER" id="PTHR22803">
    <property type="entry name" value="MANNOSE, PHOSPHOLIPASE, LECTIN RECEPTOR RELATED"/>
    <property type="match status" value="1"/>
</dbReference>
<keyword evidence="6" id="KW-1185">Reference proteome</keyword>
<evidence type="ECO:0000313" key="5">
    <source>
        <dbReference type="EMBL" id="CAJ1048646.1"/>
    </source>
</evidence>
<dbReference type="PROSITE" id="PS50041">
    <property type="entry name" value="C_TYPE_LECTIN_2"/>
    <property type="match status" value="1"/>
</dbReference>
<organism evidence="5 6">
    <name type="scientific">Xyrichtys novacula</name>
    <name type="common">Pearly razorfish</name>
    <name type="synonym">Hemipteronotus novacula</name>
    <dbReference type="NCBI Taxonomy" id="13765"/>
    <lineage>
        <taxon>Eukaryota</taxon>
        <taxon>Metazoa</taxon>
        <taxon>Chordata</taxon>
        <taxon>Craniata</taxon>
        <taxon>Vertebrata</taxon>
        <taxon>Euteleostomi</taxon>
        <taxon>Actinopterygii</taxon>
        <taxon>Neopterygii</taxon>
        <taxon>Teleostei</taxon>
        <taxon>Neoteleostei</taxon>
        <taxon>Acanthomorphata</taxon>
        <taxon>Eupercaria</taxon>
        <taxon>Labriformes</taxon>
        <taxon>Labridae</taxon>
        <taxon>Xyrichtys</taxon>
    </lineage>
</organism>
<proteinExistence type="predicted"/>
<feature type="domain" description="C-type lectin" evidence="4">
    <location>
        <begin position="457"/>
        <end position="597"/>
    </location>
</feature>
<feature type="coiled-coil region" evidence="1">
    <location>
        <begin position="274"/>
        <end position="322"/>
    </location>
</feature>
<feature type="compositionally biased region" description="Basic and acidic residues" evidence="2">
    <location>
        <begin position="32"/>
        <end position="46"/>
    </location>
</feature>
<sequence>MENMSEETHGEMTDPQHVHLSFPSESSVEEMAQDRPDQDETEKTEIDNSIIQRLQDRPDQDETEKKEIDNRIIQRLQSGWIGTLHVVFLVLLLVLITVIVGLSINVKQLQKERSQLRQLLESTHMGLNHTMEVNQKVSQSLNFTVEENQKLRLSLNYTMEENLNLSLSLNNTMEENQKLSRRLNYTMEDNQKLSLSLNYTMEDNLKLSRRLNHTKEENQKLSLSLSYSMEENQRLSRRLNHTMEVNQKVSQSLNFTVEENQKLRLSLNYTMEENLNLSQSLNNTMEENQKLSRRLNYTMEENLNLSQRLNHTKEENQKLRLSLNYTMEENLNLSQSLNNTMEENQKLRLSLSYSMEENQRLSRRLNHTMAEKSQLQVQIEEMKIILNSTMENRDSFRKDKIKYQQLLINERQTSTQLKAENQRQQSILMSEKLSFLWRFCDKGTLQCSRCLPGWAEHATRCFHLASQPMKWEDARRECFNEGADLAVVLNAADQAFLTNMTFQFTQQHPNVLFHSAWIGLQDMVQDNRFVWVNGIKSKSDLKFWMPGEPNNAAAQWDKDRAGQDCVVIVPPKTVGQKGWLNSWDDVVCRGQRHYICETKALILSGVKTEE</sequence>
<evidence type="ECO:0000256" key="2">
    <source>
        <dbReference type="SAM" id="MobiDB-lite"/>
    </source>
</evidence>
<reference evidence="5" key="1">
    <citation type="submission" date="2023-08" db="EMBL/GenBank/DDBJ databases">
        <authorList>
            <person name="Alioto T."/>
            <person name="Alioto T."/>
            <person name="Gomez Garrido J."/>
        </authorList>
    </citation>
    <scope>NUCLEOTIDE SEQUENCE</scope>
</reference>